<feature type="region of interest" description="Disordered" evidence="2">
    <location>
        <begin position="1"/>
        <end position="21"/>
    </location>
</feature>
<protein>
    <submittedName>
        <fullName evidence="4">BZIP domain-containing protein</fullName>
    </submittedName>
</protein>
<evidence type="ECO:0000313" key="4">
    <source>
        <dbReference type="WBParaSite" id="L893_g2955.t1"/>
    </source>
</evidence>
<accession>A0A1I7ZT34</accession>
<feature type="region of interest" description="Disordered" evidence="2">
    <location>
        <begin position="76"/>
        <end position="110"/>
    </location>
</feature>
<organism evidence="3 4">
    <name type="scientific">Steinernema glaseri</name>
    <dbReference type="NCBI Taxonomy" id="37863"/>
    <lineage>
        <taxon>Eukaryota</taxon>
        <taxon>Metazoa</taxon>
        <taxon>Ecdysozoa</taxon>
        <taxon>Nematoda</taxon>
        <taxon>Chromadorea</taxon>
        <taxon>Rhabditida</taxon>
        <taxon>Tylenchina</taxon>
        <taxon>Panagrolaimomorpha</taxon>
        <taxon>Strongyloidoidea</taxon>
        <taxon>Steinernematidae</taxon>
        <taxon>Steinernema</taxon>
    </lineage>
</organism>
<dbReference type="WBParaSite" id="L893_g2955.t1">
    <property type="protein sequence ID" value="L893_g2955.t1"/>
    <property type="gene ID" value="L893_g2955"/>
</dbReference>
<dbReference type="AlphaFoldDB" id="A0A1I7ZT34"/>
<name>A0A1I7ZT34_9BILA</name>
<evidence type="ECO:0000313" key="3">
    <source>
        <dbReference type="Proteomes" id="UP000095287"/>
    </source>
</evidence>
<evidence type="ECO:0000256" key="2">
    <source>
        <dbReference type="SAM" id="MobiDB-lite"/>
    </source>
</evidence>
<feature type="coiled-coil region" evidence="1">
    <location>
        <begin position="31"/>
        <end position="65"/>
    </location>
</feature>
<feature type="compositionally biased region" description="Polar residues" evidence="2">
    <location>
        <begin position="81"/>
        <end position="91"/>
    </location>
</feature>
<proteinExistence type="predicted"/>
<dbReference type="Proteomes" id="UP000095287">
    <property type="component" value="Unplaced"/>
</dbReference>
<sequence length="110" mass="12834">MPKATADTERRGLKKLKREKEENPVYYIPRRDVLKHENMKLKKEIEVQKAKIRSQDEEIRELHQLCFRIQKDLKDTGFEAPQQSPQIATPQSSSESDDSEESGDSHDPDQ</sequence>
<keyword evidence="1" id="KW-0175">Coiled coil</keyword>
<feature type="compositionally biased region" description="Basic and acidic residues" evidence="2">
    <location>
        <begin position="1"/>
        <end position="11"/>
    </location>
</feature>
<keyword evidence="3" id="KW-1185">Reference proteome</keyword>
<reference evidence="4" key="1">
    <citation type="submission" date="2016-11" db="UniProtKB">
        <authorList>
            <consortium name="WormBaseParasite"/>
        </authorList>
    </citation>
    <scope>IDENTIFICATION</scope>
</reference>
<evidence type="ECO:0000256" key="1">
    <source>
        <dbReference type="SAM" id="Coils"/>
    </source>
</evidence>